<evidence type="ECO:0000256" key="5">
    <source>
        <dbReference type="SAM" id="Phobius"/>
    </source>
</evidence>
<reference evidence="7 8" key="1">
    <citation type="submission" date="2019-08" db="EMBL/GenBank/DDBJ databases">
        <authorList>
            <person name="Herpell B J."/>
        </authorList>
    </citation>
    <scope>NUCLEOTIDE SEQUENCE [LARGE SCALE GENOMIC DNA]</scope>
    <source>
        <strain evidence="8">Msb3</strain>
    </source>
</reference>
<feature type="transmembrane region" description="Helical" evidence="5">
    <location>
        <begin position="115"/>
        <end position="139"/>
    </location>
</feature>
<feature type="transmembrane region" description="Helical" evidence="5">
    <location>
        <begin position="177"/>
        <end position="195"/>
    </location>
</feature>
<sequence length="540" mass="55331">MNVSRELAVPAVSGAPRTFRQSLLAMLGLSTVVMMVAIDQTVVGTALPTIVAELDGFDLYAWVATAYLLTSVITVPIFGRLGDRLGRKPLVVTAIVLFTLASVLCGVAGSMTQLVVFRALQGIGGGMLVGTCFASIPDLFPDPVVRLRWQVLFSSAFGVANALGPSLGGFLSQHYGWRSAFLVNLPVGLASLLLVSRYLPRIVPPRGAALRPDWRGALLIAISLGASQMLVESLSDGASLWRIALLAAVAAGAVVLLLREEARAADPVLPLPLLRGRAIGTLLGLSALLGVAMFALLFYVPLLLQGGLGMSASAAGVSITPFVTFITVGTIANTRIVTRLKRPNVMLYAGFALLGAACAGLYATGDRHGAGFIVSMLAAGLGIGFVMPNLTVFAQQVAGKTHLGIATAMIQSARMVGGMLGTAIAGSVVRALYRADAAPLLDAASPGAREAWGAALLDPQSLLDPAQGAAIVAHAHAAGVAAGPLMLAARHALAASVEHAFIVIAGLMVVACVVVARLPLIELVARGEKGAGNGRAGQGG</sequence>
<keyword evidence="2 5" id="KW-0812">Transmembrane</keyword>
<feature type="transmembrane region" description="Helical" evidence="5">
    <location>
        <begin position="345"/>
        <end position="364"/>
    </location>
</feature>
<comment type="subcellular location">
    <subcellularLocation>
        <location evidence="1">Membrane</location>
        <topology evidence="1">Multi-pass membrane protein</topology>
    </subcellularLocation>
</comment>
<organism evidence="7 8">
    <name type="scientific">Paraburkholderia dioscoreae</name>
    <dbReference type="NCBI Taxonomy" id="2604047"/>
    <lineage>
        <taxon>Bacteria</taxon>
        <taxon>Pseudomonadati</taxon>
        <taxon>Pseudomonadota</taxon>
        <taxon>Betaproteobacteria</taxon>
        <taxon>Burkholderiales</taxon>
        <taxon>Burkholderiaceae</taxon>
        <taxon>Paraburkholderia</taxon>
    </lineage>
</organism>
<evidence type="ECO:0000313" key="7">
    <source>
        <dbReference type="EMBL" id="VVD32426.1"/>
    </source>
</evidence>
<dbReference type="Proteomes" id="UP000325811">
    <property type="component" value="Chromosome II"/>
</dbReference>
<dbReference type="InterPro" id="IPR011701">
    <property type="entry name" value="MFS"/>
</dbReference>
<feature type="transmembrane region" description="Helical" evidence="5">
    <location>
        <begin position="59"/>
        <end position="78"/>
    </location>
</feature>
<evidence type="ECO:0000259" key="6">
    <source>
        <dbReference type="PROSITE" id="PS50850"/>
    </source>
</evidence>
<accession>A0A5Q4ZL12</accession>
<dbReference type="AlphaFoldDB" id="A0A5Q4ZL12"/>
<evidence type="ECO:0000256" key="1">
    <source>
        <dbReference type="ARBA" id="ARBA00004141"/>
    </source>
</evidence>
<dbReference type="RefSeq" id="WP_165188123.1">
    <property type="nucleotide sequence ID" value="NZ_LR699554.1"/>
</dbReference>
<feature type="transmembrane region" description="Helical" evidence="5">
    <location>
        <begin position="500"/>
        <end position="520"/>
    </location>
</feature>
<feature type="domain" description="Major facilitator superfamily (MFS) profile" evidence="6">
    <location>
        <begin position="25"/>
        <end position="523"/>
    </location>
</feature>
<keyword evidence="8" id="KW-1185">Reference proteome</keyword>
<dbReference type="EMBL" id="LR699554">
    <property type="protein sequence ID" value="VVD32426.1"/>
    <property type="molecule type" value="Genomic_DNA"/>
</dbReference>
<dbReference type="PROSITE" id="PS50850">
    <property type="entry name" value="MFS"/>
    <property type="match status" value="1"/>
</dbReference>
<protein>
    <submittedName>
        <fullName evidence="7">Arabinose efflux permease family protein</fullName>
    </submittedName>
</protein>
<feature type="transmembrane region" description="Helical" evidence="5">
    <location>
        <begin position="90"/>
        <end position="109"/>
    </location>
</feature>
<dbReference type="GO" id="GO:0005886">
    <property type="term" value="C:plasma membrane"/>
    <property type="evidence" value="ECO:0007669"/>
    <property type="project" value="TreeGrafter"/>
</dbReference>
<gene>
    <name evidence="7" type="ORF">PDMSB3_1128</name>
</gene>
<feature type="transmembrane region" description="Helical" evidence="5">
    <location>
        <begin position="151"/>
        <end position="171"/>
    </location>
</feature>
<evidence type="ECO:0000256" key="2">
    <source>
        <dbReference type="ARBA" id="ARBA00022692"/>
    </source>
</evidence>
<evidence type="ECO:0000256" key="4">
    <source>
        <dbReference type="ARBA" id="ARBA00023136"/>
    </source>
</evidence>
<name>A0A5Q4ZL12_9BURK</name>
<proteinExistence type="predicted"/>
<dbReference type="PANTHER" id="PTHR23501:SF197">
    <property type="entry name" value="COMD"/>
    <property type="match status" value="1"/>
</dbReference>
<dbReference type="InterPro" id="IPR036259">
    <property type="entry name" value="MFS_trans_sf"/>
</dbReference>
<dbReference type="InterPro" id="IPR020846">
    <property type="entry name" value="MFS_dom"/>
</dbReference>
<feature type="transmembrane region" description="Helical" evidence="5">
    <location>
        <begin position="23"/>
        <end position="47"/>
    </location>
</feature>
<keyword evidence="3 5" id="KW-1133">Transmembrane helix</keyword>
<dbReference type="KEGG" id="pdio:PDMSB3_1128.1"/>
<dbReference type="GO" id="GO:0022857">
    <property type="term" value="F:transmembrane transporter activity"/>
    <property type="evidence" value="ECO:0007669"/>
    <property type="project" value="InterPro"/>
</dbReference>
<dbReference type="Gene3D" id="1.20.1720.10">
    <property type="entry name" value="Multidrug resistance protein D"/>
    <property type="match status" value="1"/>
</dbReference>
<dbReference type="Gene3D" id="1.20.1250.20">
    <property type="entry name" value="MFS general substrate transporter like domains"/>
    <property type="match status" value="1"/>
</dbReference>
<feature type="transmembrane region" description="Helical" evidence="5">
    <location>
        <begin position="240"/>
        <end position="258"/>
    </location>
</feature>
<feature type="transmembrane region" description="Helical" evidence="5">
    <location>
        <begin position="279"/>
        <end position="300"/>
    </location>
</feature>
<keyword evidence="4 5" id="KW-0472">Membrane</keyword>
<feature type="transmembrane region" description="Helical" evidence="5">
    <location>
        <begin position="312"/>
        <end position="333"/>
    </location>
</feature>
<feature type="transmembrane region" description="Helical" evidence="5">
    <location>
        <begin position="216"/>
        <end position="234"/>
    </location>
</feature>
<evidence type="ECO:0000256" key="3">
    <source>
        <dbReference type="ARBA" id="ARBA00022989"/>
    </source>
</evidence>
<dbReference type="SUPFAM" id="SSF103473">
    <property type="entry name" value="MFS general substrate transporter"/>
    <property type="match status" value="1"/>
</dbReference>
<evidence type="ECO:0000313" key="8">
    <source>
        <dbReference type="Proteomes" id="UP000325811"/>
    </source>
</evidence>
<feature type="transmembrane region" description="Helical" evidence="5">
    <location>
        <begin position="415"/>
        <end position="433"/>
    </location>
</feature>
<feature type="transmembrane region" description="Helical" evidence="5">
    <location>
        <begin position="370"/>
        <end position="394"/>
    </location>
</feature>
<dbReference type="Pfam" id="PF07690">
    <property type="entry name" value="MFS_1"/>
    <property type="match status" value="1"/>
</dbReference>
<dbReference type="PANTHER" id="PTHR23501">
    <property type="entry name" value="MAJOR FACILITATOR SUPERFAMILY"/>
    <property type="match status" value="1"/>
</dbReference>